<dbReference type="Pfam" id="PF03432">
    <property type="entry name" value="Relaxase"/>
    <property type="match status" value="1"/>
</dbReference>
<dbReference type="AlphaFoldDB" id="A0A6N8I375"/>
<evidence type="ECO:0000313" key="2">
    <source>
        <dbReference type="EMBL" id="MVB12080.1"/>
    </source>
</evidence>
<gene>
    <name evidence="2" type="ORF">CAFE_28110</name>
</gene>
<sequence length="191" mass="21747">MKRPCLTKGKHAFFVATHIDRKHIHNHVYFNSTSLDCTRKFRNFWNSSFALRRLSDRVCLENGLSYIEHPKLRSKGQYKHYGEWLGDGKPLSWQEKLKTQIDAGLAEKPPDMAAFLQAMAAAGYEVKQGRGGAISFRAEEQERFTRLRASTLGEGYGQEDIQAIIEGRAVLPESRSKPTRKVNLIIDIQPA</sequence>
<dbReference type="Proteomes" id="UP000469440">
    <property type="component" value="Unassembled WGS sequence"/>
</dbReference>
<organism evidence="2 3">
    <name type="scientific">Caproicibacter fermentans</name>
    <dbReference type="NCBI Taxonomy" id="2576756"/>
    <lineage>
        <taxon>Bacteria</taxon>
        <taxon>Bacillati</taxon>
        <taxon>Bacillota</taxon>
        <taxon>Clostridia</taxon>
        <taxon>Eubacteriales</taxon>
        <taxon>Acutalibacteraceae</taxon>
        <taxon>Caproicibacter</taxon>
    </lineage>
</organism>
<comment type="caution">
    <text evidence="2">The sequence shown here is derived from an EMBL/GenBank/DDBJ whole genome shotgun (WGS) entry which is preliminary data.</text>
</comment>
<dbReference type="InterPro" id="IPR005094">
    <property type="entry name" value="Endonuclease_MobA/VirD2"/>
</dbReference>
<dbReference type="EMBL" id="VWXL01000083">
    <property type="protein sequence ID" value="MVB12080.1"/>
    <property type="molecule type" value="Genomic_DNA"/>
</dbReference>
<feature type="domain" description="MobA/VirD2-like nuclease" evidence="1">
    <location>
        <begin position="7"/>
        <end position="64"/>
    </location>
</feature>
<evidence type="ECO:0000259" key="1">
    <source>
        <dbReference type="Pfam" id="PF03432"/>
    </source>
</evidence>
<reference evidence="2 3" key="1">
    <citation type="submission" date="2019-09" db="EMBL/GenBank/DDBJ databases">
        <title>Genome sequence of Clostridium sp. EA1.</title>
        <authorList>
            <person name="Poehlein A."/>
            <person name="Bengelsdorf F.R."/>
            <person name="Daniel R."/>
        </authorList>
    </citation>
    <scope>NUCLEOTIDE SEQUENCE [LARGE SCALE GENOMIC DNA]</scope>
    <source>
        <strain evidence="2 3">EA1</strain>
    </source>
</reference>
<keyword evidence="3" id="KW-1185">Reference proteome</keyword>
<evidence type="ECO:0000313" key="3">
    <source>
        <dbReference type="Proteomes" id="UP000469440"/>
    </source>
</evidence>
<accession>A0A6N8I375</accession>
<proteinExistence type="predicted"/>
<protein>
    <submittedName>
        <fullName evidence="2">Relaxase/Mobilization nuclease domain protein</fullName>
    </submittedName>
</protein>
<name>A0A6N8I375_9FIRM</name>